<evidence type="ECO:0000259" key="9">
    <source>
        <dbReference type="PROSITE" id="PS50255"/>
    </source>
</evidence>
<dbReference type="AlphaFoldDB" id="A0A6J1WQ55"/>
<evidence type="ECO:0000256" key="2">
    <source>
        <dbReference type="ARBA" id="ARBA00022617"/>
    </source>
</evidence>
<dbReference type="PANTHER" id="PTHR19359">
    <property type="entry name" value="CYTOCHROME B5"/>
    <property type="match status" value="1"/>
</dbReference>
<keyword evidence="4 8" id="KW-0479">Metal-binding</keyword>
<dbReference type="RefSeq" id="XP_026757251.1">
    <property type="nucleotide sequence ID" value="XM_026901450.3"/>
</dbReference>
<dbReference type="Pfam" id="PF00173">
    <property type="entry name" value="Cyt-b5"/>
    <property type="match status" value="1"/>
</dbReference>
<reference evidence="11" key="1">
    <citation type="submission" date="2025-08" db="UniProtKB">
        <authorList>
            <consortium name="RefSeq"/>
        </authorList>
    </citation>
    <scope>IDENTIFICATION</scope>
    <source>
        <tissue evidence="11">Whole larvae</tissue>
    </source>
</reference>
<evidence type="ECO:0000256" key="4">
    <source>
        <dbReference type="ARBA" id="ARBA00022723"/>
    </source>
</evidence>
<organism evidence="10 11">
    <name type="scientific">Galleria mellonella</name>
    <name type="common">Greater wax moth</name>
    <dbReference type="NCBI Taxonomy" id="7137"/>
    <lineage>
        <taxon>Eukaryota</taxon>
        <taxon>Metazoa</taxon>
        <taxon>Ecdysozoa</taxon>
        <taxon>Arthropoda</taxon>
        <taxon>Hexapoda</taxon>
        <taxon>Insecta</taxon>
        <taxon>Pterygota</taxon>
        <taxon>Neoptera</taxon>
        <taxon>Endopterygota</taxon>
        <taxon>Lepidoptera</taxon>
        <taxon>Glossata</taxon>
        <taxon>Ditrysia</taxon>
        <taxon>Pyraloidea</taxon>
        <taxon>Pyralidae</taxon>
        <taxon>Galleriinae</taxon>
        <taxon>Galleria</taxon>
    </lineage>
</organism>
<dbReference type="FunFam" id="3.10.120.10:FF:000002">
    <property type="entry name" value="Cytochrome b5 type B"/>
    <property type="match status" value="1"/>
</dbReference>
<evidence type="ECO:0000256" key="7">
    <source>
        <dbReference type="ARBA" id="ARBA00038168"/>
    </source>
</evidence>
<evidence type="ECO:0000256" key="1">
    <source>
        <dbReference type="ARBA" id="ARBA00004370"/>
    </source>
</evidence>
<dbReference type="PROSITE" id="PS50255">
    <property type="entry name" value="CYTOCHROME_B5_2"/>
    <property type="match status" value="1"/>
</dbReference>
<dbReference type="SUPFAM" id="SSF55856">
    <property type="entry name" value="Cytochrome b5-like heme/steroid binding domain"/>
    <property type="match status" value="1"/>
</dbReference>
<keyword evidence="3" id="KW-0812">Transmembrane</keyword>
<dbReference type="Proteomes" id="UP001652740">
    <property type="component" value="Unplaced"/>
</dbReference>
<name>A0A6J1WQ55_GALME</name>
<dbReference type="SMART" id="SM01117">
    <property type="entry name" value="Cyt-b5"/>
    <property type="match status" value="1"/>
</dbReference>
<dbReference type="PANTHER" id="PTHR19359:SF41">
    <property type="entry name" value="GEO08203P1"/>
    <property type="match status" value="1"/>
</dbReference>
<dbReference type="InterPro" id="IPR001199">
    <property type="entry name" value="Cyt_B5-like_heme/steroid-bd"/>
</dbReference>
<accession>A0A6J1WQ55</accession>
<dbReference type="InterPro" id="IPR050668">
    <property type="entry name" value="Cytochrome_b5"/>
</dbReference>
<dbReference type="GO" id="GO:0016020">
    <property type="term" value="C:membrane"/>
    <property type="evidence" value="ECO:0007669"/>
    <property type="project" value="UniProtKB-SubCell"/>
</dbReference>
<evidence type="ECO:0000256" key="8">
    <source>
        <dbReference type="RuleBase" id="RU362121"/>
    </source>
</evidence>
<feature type="domain" description="Cytochrome b5 heme-binding" evidence="9">
    <location>
        <begin position="58"/>
        <end position="134"/>
    </location>
</feature>
<dbReference type="GO" id="GO:0046872">
    <property type="term" value="F:metal ion binding"/>
    <property type="evidence" value="ECO:0007669"/>
    <property type="project" value="UniProtKB-UniRule"/>
</dbReference>
<dbReference type="Gene3D" id="3.10.120.10">
    <property type="entry name" value="Cytochrome b5-like heme/steroid binding domain"/>
    <property type="match status" value="1"/>
</dbReference>
<evidence type="ECO:0000313" key="11">
    <source>
        <dbReference type="RefSeq" id="XP_026757251.1"/>
    </source>
</evidence>
<keyword evidence="5 8" id="KW-0408">Iron</keyword>
<dbReference type="GO" id="GO:0020037">
    <property type="term" value="F:heme binding"/>
    <property type="evidence" value="ECO:0007669"/>
    <property type="project" value="UniProtKB-UniRule"/>
</dbReference>
<protein>
    <submittedName>
        <fullName evidence="11">Uncharacterized protein LOC113516944</fullName>
    </submittedName>
</protein>
<dbReference type="KEGG" id="gmw:113516944"/>
<evidence type="ECO:0000313" key="10">
    <source>
        <dbReference type="Proteomes" id="UP001652740"/>
    </source>
</evidence>
<keyword evidence="10" id="KW-1185">Reference proteome</keyword>
<dbReference type="InterPro" id="IPR036400">
    <property type="entry name" value="Cyt_B5-like_heme/steroid_sf"/>
</dbReference>
<dbReference type="OrthoDB" id="260519at2759"/>
<keyword evidence="2 8" id="KW-0349">Heme</keyword>
<proteinExistence type="inferred from homology"/>
<comment type="subcellular location">
    <subcellularLocation>
        <location evidence="1">Membrane</location>
    </subcellularLocation>
</comment>
<gene>
    <name evidence="11" type="primary">LOC113516944</name>
</gene>
<dbReference type="GeneID" id="113516944"/>
<dbReference type="InterPro" id="IPR018506">
    <property type="entry name" value="Cyt_B5_heme-BS"/>
</dbReference>
<evidence type="ECO:0000256" key="3">
    <source>
        <dbReference type="ARBA" id="ARBA00022692"/>
    </source>
</evidence>
<evidence type="ECO:0000256" key="5">
    <source>
        <dbReference type="ARBA" id="ARBA00023004"/>
    </source>
</evidence>
<sequence>MTTVQVPREVNLPTIPTQEANDLDIMALTMAALRLVNPWTIDTKWTHKIEPGTPEAKDRIITLAEVSCHDTPQDCWVVIYDRVYDITTFLEEHPGGADIMLEYAGQDASTAFRSSGHTRSASKALDRFLVGELPMHERMYRRPNGIRLSDIPD</sequence>
<dbReference type="PROSITE" id="PS00191">
    <property type="entry name" value="CYTOCHROME_B5_1"/>
    <property type="match status" value="1"/>
</dbReference>
<dbReference type="InParanoid" id="A0A6J1WQ55"/>
<evidence type="ECO:0000256" key="6">
    <source>
        <dbReference type="ARBA" id="ARBA00023136"/>
    </source>
</evidence>
<comment type="similarity">
    <text evidence="7 8">Belongs to the cytochrome b5 family.</text>
</comment>
<dbReference type="PRINTS" id="PR00363">
    <property type="entry name" value="CYTOCHROMEB5"/>
</dbReference>
<keyword evidence="6" id="KW-0472">Membrane</keyword>